<evidence type="ECO:0000256" key="2">
    <source>
        <dbReference type="ARBA" id="ARBA00022448"/>
    </source>
</evidence>
<dbReference type="InterPro" id="IPR008969">
    <property type="entry name" value="CarboxyPept-like_regulatory"/>
</dbReference>
<evidence type="ECO:0000256" key="1">
    <source>
        <dbReference type="ARBA" id="ARBA00004571"/>
    </source>
</evidence>
<evidence type="ECO:0000256" key="7">
    <source>
        <dbReference type="PROSITE-ProRule" id="PRU01360"/>
    </source>
</evidence>
<dbReference type="InterPro" id="IPR037066">
    <property type="entry name" value="Plug_dom_sf"/>
</dbReference>
<dbReference type="NCBIfam" id="TIGR04057">
    <property type="entry name" value="SusC_RagA_signa"/>
    <property type="match status" value="1"/>
</dbReference>
<comment type="similarity">
    <text evidence="7">Belongs to the TonB-dependent receptor family.</text>
</comment>
<dbReference type="Gene3D" id="2.60.40.1120">
    <property type="entry name" value="Carboxypeptidase-like, regulatory domain"/>
    <property type="match status" value="1"/>
</dbReference>
<name>A0ABS0WNM8_9FLAO</name>
<dbReference type="EMBL" id="JAEHFJ010000002">
    <property type="protein sequence ID" value="MBJ2173549.1"/>
    <property type="molecule type" value="Genomic_DNA"/>
</dbReference>
<gene>
    <name evidence="9" type="ORF">JBL43_04830</name>
</gene>
<dbReference type="InterPro" id="IPR039426">
    <property type="entry name" value="TonB-dep_rcpt-like"/>
</dbReference>
<comment type="caution">
    <text evidence="9">The sequence shown here is derived from an EMBL/GenBank/DDBJ whole genome shotgun (WGS) entry which is preliminary data.</text>
</comment>
<dbReference type="Pfam" id="PF07715">
    <property type="entry name" value="Plug"/>
    <property type="match status" value="1"/>
</dbReference>
<keyword evidence="3 7" id="KW-1134">Transmembrane beta strand</keyword>
<dbReference type="Proteomes" id="UP000623301">
    <property type="component" value="Unassembled WGS sequence"/>
</dbReference>
<dbReference type="Gene3D" id="2.40.170.20">
    <property type="entry name" value="TonB-dependent receptor, beta-barrel domain"/>
    <property type="match status" value="1"/>
</dbReference>
<dbReference type="Pfam" id="PF13715">
    <property type="entry name" value="CarbopepD_reg_2"/>
    <property type="match status" value="1"/>
</dbReference>
<dbReference type="InterPro" id="IPR023997">
    <property type="entry name" value="TonB-dep_OMP_SusC/RagA_CS"/>
</dbReference>
<evidence type="ECO:0000313" key="9">
    <source>
        <dbReference type="EMBL" id="MBJ2173549.1"/>
    </source>
</evidence>
<organism evidence="9 10">
    <name type="scientific">Aureibaculum flavum</name>
    <dbReference type="NCBI Taxonomy" id="2795986"/>
    <lineage>
        <taxon>Bacteria</taxon>
        <taxon>Pseudomonadati</taxon>
        <taxon>Bacteroidota</taxon>
        <taxon>Flavobacteriia</taxon>
        <taxon>Flavobacteriales</taxon>
        <taxon>Flavobacteriaceae</taxon>
        <taxon>Aureibaculum</taxon>
    </lineage>
</organism>
<feature type="domain" description="TonB-dependent receptor plug" evidence="8">
    <location>
        <begin position="123"/>
        <end position="237"/>
    </location>
</feature>
<evidence type="ECO:0000313" key="10">
    <source>
        <dbReference type="Proteomes" id="UP000623301"/>
    </source>
</evidence>
<keyword evidence="6 7" id="KW-0998">Cell outer membrane</keyword>
<dbReference type="InterPro" id="IPR012910">
    <property type="entry name" value="Plug_dom"/>
</dbReference>
<evidence type="ECO:0000256" key="3">
    <source>
        <dbReference type="ARBA" id="ARBA00022452"/>
    </source>
</evidence>
<dbReference type="PROSITE" id="PS52016">
    <property type="entry name" value="TONB_DEPENDENT_REC_3"/>
    <property type="match status" value="1"/>
</dbReference>
<dbReference type="SUPFAM" id="SSF56935">
    <property type="entry name" value="Porins"/>
    <property type="match status" value="1"/>
</dbReference>
<keyword evidence="4 7" id="KW-0812">Transmembrane</keyword>
<keyword evidence="5 7" id="KW-0472">Membrane</keyword>
<sequence length="1033" mass="112848">MQKLNSKIIYCNVHRYYLVLLFGLISQLIIAQNSVSGVVSDPDGLPLPGVNIIEKGTLNGVSSDIDGNYVITVKKGATLVYSFIGFQNKEVKVDNKTVINISLIEDAQSLDEVVIIGYGSQLKEDISGSVATIDTEALETIPQVSIDQMMQGRAAGVSITTNSGQPGSSVSVRIRGVNSISGSSEPLYIIDGVPVSGDSGGDTSPLASLNPSDIESVNILKDASATAIYGSRGSNGVVIITTKRGKNSKGTFNYSTFVAVQEPTNIIEVLDLPGYARLQNEINEIYGLNPVVSYLRPELLGPGTNWQQEIFDNAFMQNHQLSFSGGKEGINYFLSAGYTDQDGTVIGSAFDRVSIRSNINAKLNDKINVGMNLTASRTNEKLTLNGRTNGVIGLSLLNNPAIAVYNPDGSFAGPSLDDDYRVENPIAKALSLSNDLRKNRILGNIYAEFKLSKNLTYRSEFGGDFGSNLNTQFTPRYSYGEIEIGTNTLSITNQHNDFWIIKNLLTYHNNFNDKHDFTLLVGTESQESSWGGVTSTDGDFVGNEVPILGTGDADDNSTQYKGSQALQSYFSRMIYSFDNKYSVTASIRADGSSKFSKGNKWGYFPSISGSWKISNESFMEDIAAIQDLKVYGGYGEVGNQNIPNFAYGSRLTPVNTGLGTGFLLTNFSNPDLTWESSTQANIGLDFSLLNSRLKTTIEVYNKVSKDFLYQYAATDFITGGSASGAIGAPWVNLGEMVNKGIDVTLSYSTDDDGDFSWNSALSVSHYKNEVTDLGNVPAINGTMNINYDGEQNITITRAGDPLGLFYGLEVEGLFRTVEDFEGAAIQYGRPFEDALFATTWLGDVKYKDQNNDGIIDDNDRTVIGNPHPDFTFGFQNSFRYKDFDLSLFLQGSYGNDVFNGIGRLLTSGNRTYTNQSPSVLDFWSVDNPDANSPRLARNDTRNIDISDRYIEDGSYLRIQNITLGYTLPSFFSKKAGLSKLKLYGSIQNLYTFTNYSGYDPEIGSYNQNPLLTGIDAGRYPSPRTYTIGVNVEF</sequence>
<keyword evidence="9" id="KW-0675">Receptor</keyword>
<dbReference type="NCBIfam" id="TIGR04056">
    <property type="entry name" value="OMP_RagA_SusC"/>
    <property type="match status" value="1"/>
</dbReference>
<evidence type="ECO:0000256" key="4">
    <source>
        <dbReference type="ARBA" id="ARBA00022692"/>
    </source>
</evidence>
<dbReference type="SUPFAM" id="SSF49464">
    <property type="entry name" value="Carboxypeptidase regulatory domain-like"/>
    <property type="match status" value="1"/>
</dbReference>
<evidence type="ECO:0000259" key="8">
    <source>
        <dbReference type="Pfam" id="PF07715"/>
    </source>
</evidence>
<proteinExistence type="inferred from homology"/>
<keyword evidence="2 7" id="KW-0813">Transport</keyword>
<keyword evidence="10" id="KW-1185">Reference proteome</keyword>
<dbReference type="InterPro" id="IPR023996">
    <property type="entry name" value="TonB-dep_OMP_SusC/RagA"/>
</dbReference>
<dbReference type="InterPro" id="IPR036942">
    <property type="entry name" value="Beta-barrel_TonB_sf"/>
</dbReference>
<comment type="subcellular location">
    <subcellularLocation>
        <location evidence="1 7">Cell outer membrane</location>
        <topology evidence="1 7">Multi-pass membrane protein</topology>
    </subcellularLocation>
</comment>
<evidence type="ECO:0000256" key="6">
    <source>
        <dbReference type="ARBA" id="ARBA00023237"/>
    </source>
</evidence>
<dbReference type="Gene3D" id="2.170.130.10">
    <property type="entry name" value="TonB-dependent receptor, plug domain"/>
    <property type="match status" value="1"/>
</dbReference>
<evidence type="ECO:0000256" key="5">
    <source>
        <dbReference type="ARBA" id="ARBA00023136"/>
    </source>
</evidence>
<protein>
    <submittedName>
        <fullName evidence="9">TonB-dependent receptor</fullName>
    </submittedName>
</protein>
<accession>A0ABS0WNM8</accession>
<reference evidence="9 10" key="1">
    <citation type="submission" date="2020-12" db="EMBL/GenBank/DDBJ databases">
        <title>Aureibaculum luteum sp. nov. and Aureibaculum flavum sp. nov., novel members of the family Flavobacteriaceae isolated from Antarctic intertidal sediments.</title>
        <authorList>
            <person name="He X."/>
            <person name="Zhang X."/>
        </authorList>
    </citation>
    <scope>NUCLEOTIDE SEQUENCE [LARGE SCALE GENOMIC DNA]</scope>
    <source>
        <strain evidence="9 10">A20</strain>
    </source>
</reference>
<dbReference type="RefSeq" id="WP_198840339.1">
    <property type="nucleotide sequence ID" value="NZ_JAEHFJ010000002.1"/>
</dbReference>